<organism evidence="2 3">
    <name type="scientific">Halosimplex carlsbadense 2-9-1</name>
    <dbReference type="NCBI Taxonomy" id="797114"/>
    <lineage>
        <taxon>Archaea</taxon>
        <taxon>Methanobacteriati</taxon>
        <taxon>Methanobacteriota</taxon>
        <taxon>Stenosarchaea group</taxon>
        <taxon>Halobacteria</taxon>
        <taxon>Halobacteriales</taxon>
        <taxon>Haloarculaceae</taxon>
        <taxon>Halosimplex</taxon>
    </lineage>
</organism>
<dbReference type="PATRIC" id="fig|797114.5.peg.2384"/>
<dbReference type="OrthoDB" id="307354at2157"/>
<dbReference type="EMBL" id="AOIU01000028">
    <property type="protein sequence ID" value="ELZ24908.1"/>
    <property type="molecule type" value="Genomic_DNA"/>
</dbReference>
<feature type="transmembrane region" description="Helical" evidence="1">
    <location>
        <begin position="35"/>
        <end position="55"/>
    </location>
</feature>
<evidence type="ECO:0000256" key="1">
    <source>
        <dbReference type="SAM" id="Phobius"/>
    </source>
</evidence>
<dbReference type="STRING" id="797114.C475_11745"/>
<keyword evidence="1" id="KW-1133">Transmembrane helix</keyword>
<gene>
    <name evidence="2" type="ORF">C475_11745</name>
</gene>
<dbReference type="AlphaFoldDB" id="M0CQI9"/>
<evidence type="ECO:0000313" key="3">
    <source>
        <dbReference type="Proteomes" id="UP000011626"/>
    </source>
</evidence>
<reference evidence="2 3" key="1">
    <citation type="journal article" date="2014" name="PLoS Genet.">
        <title>Phylogenetically driven sequencing of extremely halophilic archaea reveals strategies for static and dynamic osmo-response.</title>
        <authorList>
            <person name="Becker E.A."/>
            <person name="Seitzer P.M."/>
            <person name="Tritt A."/>
            <person name="Larsen D."/>
            <person name="Krusor M."/>
            <person name="Yao A.I."/>
            <person name="Wu D."/>
            <person name="Madern D."/>
            <person name="Eisen J.A."/>
            <person name="Darling A.E."/>
            <person name="Facciotti M.T."/>
        </authorList>
    </citation>
    <scope>NUCLEOTIDE SEQUENCE [LARGE SCALE GENOMIC DNA]</scope>
    <source>
        <strain evidence="2 3">2-9-1</strain>
    </source>
</reference>
<dbReference type="Proteomes" id="UP000011626">
    <property type="component" value="Unassembled WGS sequence"/>
</dbReference>
<evidence type="ECO:0000313" key="2">
    <source>
        <dbReference type="EMBL" id="ELZ24908.1"/>
    </source>
</evidence>
<name>M0CQI9_9EURY</name>
<feature type="transmembrane region" description="Helical" evidence="1">
    <location>
        <begin position="61"/>
        <end position="82"/>
    </location>
</feature>
<protein>
    <submittedName>
        <fullName evidence="2">Putative ZIP zinc transporter</fullName>
    </submittedName>
</protein>
<keyword evidence="3" id="KW-1185">Reference proteome</keyword>
<dbReference type="RefSeq" id="WP_006884023.1">
    <property type="nucleotide sequence ID" value="NZ_AOIU01000028.1"/>
</dbReference>
<proteinExistence type="predicted"/>
<accession>M0CQI9</accession>
<keyword evidence="1" id="KW-0812">Transmembrane</keyword>
<feature type="transmembrane region" description="Helical" evidence="1">
    <location>
        <begin position="140"/>
        <end position="163"/>
    </location>
</feature>
<keyword evidence="1" id="KW-0472">Membrane</keyword>
<feature type="transmembrane region" description="Helical" evidence="1">
    <location>
        <begin position="184"/>
        <end position="206"/>
    </location>
</feature>
<feature type="transmembrane region" description="Helical" evidence="1">
    <location>
        <begin position="94"/>
        <end position="112"/>
    </location>
</feature>
<sequence length="259" mass="26497">MISVVAPVGRGLAAVPGGTGTALQSGTSGLLANPWFYAGFSALALLVGSAVGIWISPPRNWQATLLAIGGGSLVVSLAFELFEPAFRNIGRYPASGYFLGGIVVFGTLDVAIDRWADDETQERGVGLWASVTTDGVPENAAMGSLLAGNVSGALALLFGLAVTNGSQSMMSGTNMAENHEELKVMAGWAVTAVVVSGAVIAGYRVLPPLPDYWIGAIRSFAAGAILASLAGEIYPDAYEEAGPSITLATSVGFLVTFLL</sequence>
<dbReference type="eggNOG" id="arCOG00576">
    <property type="taxonomic scope" value="Archaea"/>
</dbReference>
<comment type="caution">
    <text evidence="2">The sequence shown here is derived from an EMBL/GenBank/DDBJ whole genome shotgun (WGS) entry which is preliminary data.</text>
</comment>